<feature type="compositionally biased region" description="Low complexity" evidence="1">
    <location>
        <begin position="109"/>
        <end position="118"/>
    </location>
</feature>
<name>D4ASR8_ARTBC</name>
<feature type="compositionally biased region" description="Low complexity" evidence="1">
    <location>
        <begin position="75"/>
        <end position="90"/>
    </location>
</feature>
<feature type="compositionally biased region" description="Polar residues" evidence="1">
    <location>
        <begin position="97"/>
        <end position="107"/>
    </location>
</feature>
<evidence type="ECO:0000313" key="3">
    <source>
        <dbReference type="Proteomes" id="UP000008866"/>
    </source>
</evidence>
<dbReference type="AlphaFoldDB" id="D4ASR8"/>
<evidence type="ECO:0000313" key="2">
    <source>
        <dbReference type="EMBL" id="EFE33818.1"/>
    </source>
</evidence>
<keyword evidence="3" id="KW-1185">Reference proteome</keyword>
<evidence type="ECO:0000256" key="1">
    <source>
        <dbReference type="SAM" id="MobiDB-lite"/>
    </source>
</evidence>
<feature type="compositionally biased region" description="Low complexity" evidence="1">
    <location>
        <begin position="130"/>
        <end position="141"/>
    </location>
</feature>
<dbReference type="Proteomes" id="UP000008866">
    <property type="component" value="Unassembled WGS sequence"/>
</dbReference>
<feature type="region of interest" description="Disordered" evidence="1">
    <location>
        <begin position="284"/>
        <end position="323"/>
    </location>
</feature>
<feature type="compositionally biased region" description="Polar residues" evidence="1">
    <location>
        <begin position="51"/>
        <end position="64"/>
    </location>
</feature>
<protein>
    <submittedName>
        <fullName evidence="2">Uncharacterized protein</fullName>
    </submittedName>
</protein>
<reference evidence="3" key="1">
    <citation type="journal article" date="2011" name="Genome Biol.">
        <title>Comparative and functional genomics provide insights into the pathogenicity of dermatophytic fungi.</title>
        <authorList>
            <person name="Burmester A."/>
            <person name="Shelest E."/>
            <person name="Gloeckner G."/>
            <person name="Heddergott C."/>
            <person name="Schindler S."/>
            <person name="Staib P."/>
            <person name="Heidel A."/>
            <person name="Felder M."/>
            <person name="Petzold A."/>
            <person name="Szafranski K."/>
            <person name="Feuermann M."/>
            <person name="Pedruzzi I."/>
            <person name="Priebe S."/>
            <person name="Groth M."/>
            <person name="Winkler R."/>
            <person name="Li W."/>
            <person name="Kniemeyer O."/>
            <person name="Schroeckh V."/>
            <person name="Hertweck C."/>
            <person name="Hube B."/>
            <person name="White T.C."/>
            <person name="Platzer M."/>
            <person name="Guthke R."/>
            <person name="Heitman J."/>
            <person name="Woestemeyer J."/>
            <person name="Zipfel P.F."/>
            <person name="Monod M."/>
            <person name="Brakhage A.A."/>
        </authorList>
    </citation>
    <scope>NUCLEOTIDE SEQUENCE [LARGE SCALE GENOMIC DNA]</scope>
    <source>
        <strain evidence="3">ATCC MYA-4681 / CBS 112371</strain>
    </source>
</reference>
<comment type="caution">
    <text evidence="2">The sequence shown here is derived from an EMBL/GenBank/DDBJ whole genome shotgun (WGS) entry which is preliminary data.</text>
</comment>
<dbReference type="KEGG" id="abe:ARB_07283"/>
<dbReference type="OMA" id="FRTYSHT"/>
<dbReference type="GeneID" id="9520258"/>
<gene>
    <name evidence="2" type="ORF">ARB_07283</name>
</gene>
<feature type="region of interest" description="Disordered" evidence="1">
    <location>
        <begin position="41"/>
        <end position="144"/>
    </location>
</feature>
<feature type="compositionally biased region" description="Basic residues" evidence="1">
    <location>
        <begin position="289"/>
        <end position="300"/>
    </location>
</feature>
<dbReference type="eggNOG" id="ENOG502RM8G">
    <property type="taxonomic scope" value="Eukaryota"/>
</dbReference>
<organism evidence="2 3">
    <name type="scientific">Arthroderma benhamiae (strain ATCC MYA-4681 / CBS 112371)</name>
    <name type="common">Trichophyton mentagrophytes</name>
    <dbReference type="NCBI Taxonomy" id="663331"/>
    <lineage>
        <taxon>Eukaryota</taxon>
        <taxon>Fungi</taxon>
        <taxon>Dikarya</taxon>
        <taxon>Ascomycota</taxon>
        <taxon>Pezizomycotina</taxon>
        <taxon>Eurotiomycetes</taxon>
        <taxon>Eurotiomycetidae</taxon>
        <taxon>Onygenales</taxon>
        <taxon>Arthrodermataceae</taxon>
        <taxon>Trichophyton</taxon>
    </lineage>
</organism>
<dbReference type="EMBL" id="ABSU01000008">
    <property type="protein sequence ID" value="EFE33818.1"/>
    <property type="molecule type" value="Genomic_DNA"/>
</dbReference>
<dbReference type="HOGENOM" id="CLU_055301_0_0_1"/>
<dbReference type="RefSeq" id="XP_003014721.1">
    <property type="nucleotide sequence ID" value="XM_003014675.1"/>
</dbReference>
<proteinExistence type="predicted"/>
<sequence length="323" mass="35741">MSTRRLCFTAEMEPTRSLVRCVVHVKDIYIHRAERWGTWSHPKRARKQIPTFAQRTPSSSQREPASSALRRVFEPPSTAAAAAAAATASSKPPPLRESQQQRQNKSASAPRPRTARAPIPHFRTYSHTQSSAAKSKAAVAPEPEDEDALAIARIHAWLDKVDDEQIAAEVEAERRAKARRVCEERPAEQSAREAAAEAVQSAPGVGEVAVDVEADVEVPKTPKAPKTPKTPTRTRRLDLDADVPRVDGGWGAASPASIGMAFMTPRTIPRIEEDDAVWEMLSPNVTPFRKGRGPKRTRRRSYYDEDIWPSAYNSPRSLAQPVH</sequence>
<accession>D4ASR8</accession>